<gene>
    <name evidence="4" type="ORF">AFUS01_LOCUS19642</name>
</gene>
<protein>
    <recommendedName>
        <fullName evidence="3">Cyclic nucleotide-binding domain-containing protein</fullName>
    </recommendedName>
</protein>
<accession>A0A8J2K8D2</accession>
<feature type="compositionally biased region" description="Acidic residues" evidence="1">
    <location>
        <begin position="21"/>
        <end position="39"/>
    </location>
</feature>
<proteinExistence type="predicted"/>
<keyword evidence="2" id="KW-0812">Transmembrane</keyword>
<comment type="caution">
    <text evidence="4">The sequence shown here is derived from an EMBL/GenBank/DDBJ whole genome shotgun (WGS) entry which is preliminary data.</text>
</comment>
<feature type="transmembrane region" description="Helical" evidence="2">
    <location>
        <begin position="166"/>
        <end position="185"/>
    </location>
</feature>
<dbReference type="Pfam" id="PF07885">
    <property type="entry name" value="Ion_trans_2"/>
    <property type="match status" value="1"/>
</dbReference>
<dbReference type="PANTHER" id="PTHR10217:SF435">
    <property type="entry name" value="POTASSIUM VOLTAGE-GATED CHANNEL PROTEIN EAG"/>
    <property type="match status" value="1"/>
</dbReference>
<keyword evidence="2" id="KW-1133">Transmembrane helix</keyword>
<evidence type="ECO:0000313" key="4">
    <source>
        <dbReference type="EMBL" id="CAG7731032.1"/>
    </source>
</evidence>
<dbReference type="GO" id="GO:0042391">
    <property type="term" value="P:regulation of membrane potential"/>
    <property type="evidence" value="ECO:0007669"/>
    <property type="project" value="TreeGrafter"/>
</dbReference>
<dbReference type="OrthoDB" id="2021138at2759"/>
<name>A0A8J2K8D2_9HEXA</name>
<dbReference type="InterPro" id="IPR013099">
    <property type="entry name" value="K_chnl_dom"/>
</dbReference>
<dbReference type="InterPro" id="IPR000595">
    <property type="entry name" value="cNMP-bd_dom"/>
</dbReference>
<dbReference type="InterPro" id="IPR050818">
    <property type="entry name" value="KCNH_animal-type"/>
</dbReference>
<keyword evidence="2" id="KW-0472">Membrane</keyword>
<dbReference type="PROSITE" id="PS50042">
    <property type="entry name" value="CNMP_BINDING_3"/>
    <property type="match status" value="1"/>
</dbReference>
<feature type="region of interest" description="Disordered" evidence="1">
    <location>
        <begin position="1"/>
        <end position="45"/>
    </location>
</feature>
<sequence>MADKDPEPNAEDNPTENGAENVDDDEFISTTSSEDDEEAPNTRRKSLQEEFKFKLKTAFHGKSFDKYNPDPHLQRDKLRYRTIMRPIGIPRIFLYLEKVYFIMVWESFMSFTLLVMYLMTTYCAFFSYYDPFTWTFVIYLEVLFVFDVFLRLAVELWRDLAKMSCQVFIIQYTFWQFILDLIAMFPMTPVYIAIVGTNSFQLLNYLFLIRFNRFIRIIRARQLFAKLKIEKRGDERLINILKYLYDYILVTHFFACCAYALNKVFYIDWMLGRASKSVDNEATACWLYLRIYNALFEHVGVTPPEPIHLYLLSMDFIVAIFTTVGYGDLYPLYYSDTIMTVFVMVIGSIIIQGTLNNLVTESHLEHDIARFDLFFRLRGICKYMRSINAPPIYTDRIREYYTALWNYREGILEVNLGDIPITMQQELMYDICEEMLFKSPMFRDLDQAFLLAISRIVKIDLYIPDMILYKEGDYATDMYYLIQGELRVRSKFDPDFCALILRPGSIMDPSL</sequence>
<dbReference type="Proteomes" id="UP000708208">
    <property type="component" value="Unassembled WGS sequence"/>
</dbReference>
<evidence type="ECO:0000313" key="5">
    <source>
        <dbReference type="Proteomes" id="UP000708208"/>
    </source>
</evidence>
<feature type="transmembrane region" description="Helical" evidence="2">
    <location>
        <begin position="132"/>
        <end position="154"/>
    </location>
</feature>
<feature type="domain" description="Cyclic nucleotide-binding" evidence="3">
    <location>
        <begin position="441"/>
        <end position="488"/>
    </location>
</feature>
<feature type="transmembrane region" description="Helical" evidence="2">
    <location>
        <begin position="243"/>
        <end position="261"/>
    </location>
</feature>
<feature type="transmembrane region" description="Helical" evidence="2">
    <location>
        <begin position="191"/>
        <end position="211"/>
    </location>
</feature>
<evidence type="ECO:0000256" key="1">
    <source>
        <dbReference type="SAM" id="MobiDB-lite"/>
    </source>
</evidence>
<feature type="transmembrane region" description="Helical" evidence="2">
    <location>
        <begin position="338"/>
        <end position="355"/>
    </location>
</feature>
<dbReference type="GO" id="GO:0005249">
    <property type="term" value="F:voltage-gated potassium channel activity"/>
    <property type="evidence" value="ECO:0007669"/>
    <property type="project" value="TreeGrafter"/>
</dbReference>
<dbReference type="GO" id="GO:0005886">
    <property type="term" value="C:plasma membrane"/>
    <property type="evidence" value="ECO:0007669"/>
    <property type="project" value="TreeGrafter"/>
</dbReference>
<dbReference type="AlphaFoldDB" id="A0A8J2K8D2"/>
<dbReference type="PANTHER" id="PTHR10217">
    <property type="entry name" value="VOLTAGE AND LIGAND GATED POTASSIUM CHANNEL"/>
    <property type="match status" value="1"/>
</dbReference>
<dbReference type="EMBL" id="CAJVCH010204776">
    <property type="protein sequence ID" value="CAG7731032.1"/>
    <property type="molecule type" value="Genomic_DNA"/>
</dbReference>
<feature type="transmembrane region" description="Helical" evidence="2">
    <location>
        <begin position="99"/>
        <end position="120"/>
    </location>
</feature>
<evidence type="ECO:0000259" key="3">
    <source>
        <dbReference type="PROSITE" id="PS50042"/>
    </source>
</evidence>
<keyword evidence="5" id="KW-1185">Reference proteome</keyword>
<organism evidence="4 5">
    <name type="scientific">Allacma fusca</name>
    <dbReference type="NCBI Taxonomy" id="39272"/>
    <lineage>
        <taxon>Eukaryota</taxon>
        <taxon>Metazoa</taxon>
        <taxon>Ecdysozoa</taxon>
        <taxon>Arthropoda</taxon>
        <taxon>Hexapoda</taxon>
        <taxon>Collembola</taxon>
        <taxon>Symphypleona</taxon>
        <taxon>Sminthuridae</taxon>
        <taxon>Allacma</taxon>
    </lineage>
</organism>
<evidence type="ECO:0000256" key="2">
    <source>
        <dbReference type="SAM" id="Phobius"/>
    </source>
</evidence>
<reference evidence="4" key="1">
    <citation type="submission" date="2021-06" db="EMBL/GenBank/DDBJ databases">
        <authorList>
            <person name="Hodson N. C."/>
            <person name="Mongue J. A."/>
            <person name="Jaron S. K."/>
        </authorList>
    </citation>
    <scope>NUCLEOTIDE SEQUENCE</scope>
</reference>